<protein>
    <recommendedName>
        <fullName evidence="6">Oligosaccharyltransferase complex subunit</fullName>
    </recommendedName>
</protein>
<feature type="transmembrane region" description="Helical" evidence="6">
    <location>
        <begin position="82"/>
        <end position="104"/>
    </location>
</feature>
<comment type="subunit">
    <text evidence="6">Component of the oligosaccharyltransferase (OST) complex.</text>
</comment>
<proteinExistence type="inferred from homology"/>
<evidence type="ECO:0000313" key="8">
    <source>
        <dbReference type="RefSeq" id="XP_026288110.1"/>
    </source>
</evidence>
<dbReference type="InterPro" id="IPR021149">
    <property type="entry name" value="OligosaccharylTrfase_OST3/OST6"/>
</dbReference>
<dbReference type="PANTHER" id="PTHR13160:SF4">
    <property type="entry name" value="OLIGOSACCHARYLTRANSFERASE COMPLEX SUBUNIT OSTC"/>
    <property type="match status" value="1"/>
</dbReference>
<dbReference type="OrthoDB" id="10256333at2759"/>
<comment type="function">
    <text evidence="6">Specific component of the STT3A-containing form of the oligosaccharyl transferase (OST) complex that catalyzes the initial transfer of a defined glycan (Glc(3)Man(9)GlcNAc(2) in eukaryotes) from the lipid carrier dolichol-pyrophosphate to an asparagine residue within an Asn-X-Ser/Thr consensus motif in nascent polypeptide chains, the first step in protein N-glycosylation. N-glycosylation occurs cotranslationally and the complex associates with the Sec61 complex at the channel-forming translocon complex that mediates protein translocation across the endoplasmic reticulum (ER). All subunits are required for a maximal enzyme activity.</text>
</comment>
<keyword evidence="3 6" id="KW-0812">Transmembrane</keyword>
<dbReference type="KEGG" id="foc:113213300"/>
<evidence type="ECO:0000313" key="7">
    <source>
        <dbReference type="Proteomes" id="UP000504606"/>
    </source>
</evidence>
<accession>A0A6J1T8W3</accession>
<reference evidence="8" key="1">
    <citation type="submission" date="2025-08" db="UniProtKB">
        <authorList>
            <consortium name="RefSeq"/>
        </authorList>
    </citation>
    <scope>IDENTIFICATION</scope>
    <source>
        <tissue evidence="8">Whole organism</tissue>
    </source>
</reference>
<organism evidence="7 8">
    <name type="scientific">Frankliniella occidentalis</name>
    <name type="common">Western flower thrips</name>
    <name type="synonym">Euthrips occidentalis</name>
    <dbReference type="NCBI Taxonomy" id="133901"/>
    <lineage>
        <taxon>Eukaryota</taxon>
        <taxon>Metazoa</taxon>
        <taxon>Ecdysozoa</taxon>
        <taxon>Arthropoda</taxon>
        <taxon>Hexapoda</taxon>
        <taxon>Insecta</taxon>
        <taxon>Pterygota</taxon>
        <taxon>Neoptera</taxon>
        <taxon>Paraneoptera</taxon>
        <taxon>Thysanoptera</taxon>
        <taxon>Terebrantia</taxon>
        <taxon>Thripoidea</taxon>
        <taxon>Thripidae</taxon>
        <taxon>Frankliniella</taxon>
    </lineage>
</organism>
<comment type="subcellular location">
    <subcellularLocation>
        <location evidence="1 6">Membrane</location>
        <topology evidence="1 6">Multi-pass membrane protein</topology>
    </subcellularLocation>
</comment>
<evidence type="ECO:0000256" key="4">
    <source>
        <dbReference type="ARBA" id="ARBA00022989"/>
    </source>
</evidence>
<feature type="transmembrane region" description="Helical" evidence="6">
    <location>
        <begin position="116"/>
        <end position="138"/>
    </location>
</feature>
<evidence type="ECO:0000256" key="5">
    <source>
        <dbReference type="ARBA" id="ARBA00023136"/>
    </source>
</evidence>
<dbReference type="PANTHER" id="PTHR13160">
    <property type="entry name" value="OLIGOSACCHARYLTRANSFERASE COMPLEX SUBUNIT OSTC"/>
    <property type="match status" value="1"/>
</dbReference>
<keyword evidence="5 6" id="KW-0472">Membrane</keyword>
<feature type="transmembrane region" description="Helical" evidence="6">
    <location>
        <begin position="33"/>
        <end position="53"/>
    </location>
</feature>
<dbReference type="GeneID" id="113213300"/>
<evidence type="ECO:0000256" key="2">
    <source>
        <dbReference type="ARBA" id="ARBA00009376"/>
    </source>
</evidence>
<dbReference type="RefSeq" id="XP_026288110.1">
    <property type="nucleotide sequence ID" value="XM_026432325.2"/>
</dbReference>
<name>A0A6J1T8W3_FRAOC</name>
<dbReference type="InterPro" id="IPR042416">
    <property type="entry name" value="OSTC"/>
</dbReference>
<evidence type="ECO:0000256" key="3">
    <source>
        <dbReference type="ARBA" id="ARBA00022692"/>
    </source>
</evidence>
<sequence length="148" mass="16753">MEILYTLPYQLLEVPNLKVKWPSWFRQPSAMTVYAMVLLSYFLVTGGVIYDIITETPGYGSVTDERGTRTVAIMPHRLNGQYVIEGLTSSFMFTMGGLGFIVLNQTHSPSTPKFNRLLLIAVGFLFVIVAFCSCWIFMRIKLPGYLHS</sequence>
<dbReference type="GO" id="GO:0008250">
    <property type="term" value="C:oligosaccharyltransferase complex"/>
    <property type="evidence" value="ECO:0007669"/>
    <property type="project" value="UniProtKB-UniRule"/>
</dbReference>
<dbReference type="Proteomes" id="UP000504606">
    <property type="component" value="Unplaced"/>
</dbReference>
<evidence type="ECO:0000256" key="1">
    <source>
        <dbReference type="ARBA" id="ARBA00004141"/>
    </source>
</evidence>
<keyword evidence="4 6" id="KW-1133">Transmembrane helix</keyword>
<keyword evidence="7" id="KW-1185">Reference proteome</keyword>
<evidence type="ECO:0000256" key="6">
    <source>
        <dbReference type="RuleBase" id="RU366060"/>
    </source>
</evidence>
<dbReference type="AlphaFoldDB" id="A0A6J1T8W3"/>
<gene>
    <name evidence="8" type="primary">LOC113213300</name>
</gene>
<dbReference type="Pfam" id="PF04756">
    <property type="entry name" value="OST3_OST6"/>
    <property type="match status" value="1"/>
</dbReference>
<comment type="similarity">
    <text evidence="2 6">Belongs to the OSTC family.</text>
</comment>